<name>A0A3B0XWJ9_9ZZZZ</name>
<gene>
    <name evidence="1" type="ORF">MNBD_GAMMA10-1653</name>
</gene>
<evidence type="ECO:0000313" key="1">
    <source>
        <dbReference type="EMBL" id="VAW60604.1"/>
    </source>
</evidence>
<sequence length="74" mass="8576">MSDKIPNFILEKHPEMVQVFEAIKQYKKNGKITVKCIYCDKPLSIYADETLGFLNVNCQCGKSSYRSKWNPNKT</sequence>
<dbReference type="AlphaFoldDB" id="A0A3B0XWJ9"/>
<accession>A0A3B0XWJ9</accession>
<protein>
    <submittedName>
        <fullName evidence="1">Uncharacterized protein</fullName>
    </submittedName>
</protein>
<dbReference type="EMBL" id="UOFJ01000005">
    <property type="protein sequence ID" value="VAW60604.1"/>
    <property type="molecule type" value="Genomic_DNA"/>
</dbReference>
<organism evidence="1">
    <name type="scientific">hydrothermal vent metagenome</name>
    <dbReference type="NCBI Taxonomy" id="652676"/>
    <lineage>
        <taxon>unclassified sequences</taxon>
        <taxon>metagenomes</taxon>
        <taxon>ecological metagenomes</taxon>
    </lineage>
</organism>
<reference evidence="1" key="1">
    <citation type="submission" date="2018-06" db="EMBL/GenBank/DDBJ databases">
        <authorList>
            <person name="Zhirakovskaya E."/>
        </authorList>
    </citation>
    <scope>NUCLEOTIDE SEQUENCE</scope>
</reference>
<proteinExistence type="predicted"/>